<dbReference type="HOGENOM" id="CLU_2197977_0_0_1"/>
<organism evidence="1 2">
    <name type="scientific">Pisolithus microcarpus 441</name>
    <dbReference type="NCBI Taxonomy" id="765257"/>
    <lineage>
        <taxon>Eukaryota</taxon>
        <taxon>Fungi</taxon>
        <taxon>Dikarya</taxon>
        <taxon>Basidiomycota</taxon>
        <taxon>Agaricomycotina</taxon>
        <taxon>Agaricomycetes</taxon>
        <taxon>Agaricomycetidae</taxon>
        <taxon>Boletales</taxon>
        <taxon>Sclerodermatineae</taxon>
        <taxon>Pisolithaceae</taxon>
        <taxon>Pisolithus</taxon>
    </lineage>
</organism>
<accession>A0A0C9Z5I0</accession>
<evidence type="ECO:0000313" key="1">
    <source>
        <dbReference type="EMBL" id="KIK17692.1"/>
    </source>
</evidence>
<dbReference type="Proteomes" id="UP000054018">
    <property type="component" value="Unassembled WGS sequence"/>
</dbReference>
<gene>
    <name evidence="1" type="ORF">PISMIDRAFT_214311</name>
</gene>
<sequence>MAQRKLLNPLETFRVLSTYRARLFKLRYKSKELADKDWNYISLSGVISGQCGLECLGCQPFLQNPPQKPGLNEGCAESSARLLLSEVTAMVSGKEDCQYFSAGRQGGS</sequence>
<keyword evidence="2" id="KW-1185">Reference proteome</keyword>
<dbReference type="AlphaFoldDB" id="A0A0C9Z5I0"/>
<name>A0A0C9Z5I0_9AGAM</name>
<dbReference type="EMBL" id="KN833822">
    <property type="protein sequence ID" value="KIK17692.1"/>
    <property type="molecule type" value="Genomic_DNA"/>
</dbReference>
<evidence type="ECO:0000313" key="2">
    <source>
        <dbReference type="Proteomes" id="UP000054018"/>
    </source>
</evidence>
<proteinExistence type="predicted"/>
<reference evidence="2" key="2">
    <citation type="submission" date="2015-01" db="EMBL/GenBank/DDBJ databases">
        <title>Evolutionary Origins and Diversification of the Mycorrhizal Mutualists.</title>
        <authorList>
            <consortium name="DOE Joint Genome Institute"/>
            <consortium name="Mycorrhizal Genomics Consortium"/>
            <person name="Kohler A."/>
            <person name="Kuo A."/>
            <person name="Nagy L.G."/>
            <person name="Floudas D."/>
            <person name="Copeland A."/>
            <person name="Barry K.W."/>
            <person name="Cichocki N."/>
            <person name="Veneault-Fourrey C."/>
            <person name="LaButti K."/>
            <person name="Lindquist E.A."/>
            <person name="Lipzen A."/>
            <person name="Lundell T."/>
            <person name="Morin E."/>
            <person name="Murat C."/>
            <person name="Riley R."/>
            <person name="Ohm R."/>
            <person name="Sun H."/>
            <person name="Tunlid A."/>
            <person name="Henrissat B."/>
            <person name="Grigoriev I.V."/>
            <person name="Hibbett D.S."/>
            <person name="Martin F."/>
        </authorList>
    </citation>
    <scope>NUCLEOTIDE SEQUENCE [LARGE SCALE GENOMIC DNA]</scope>
    <source>
        <strain evidence="2">441</strain>
    </source>
</reference>
<reference evidence="1 2" key="1">
    <citation type="submission" date="2014-04" db="EMBL/GenBank/DDBJ databases">
        <authorList>
            <consortium name="DOE Joint Genome Institute"/>
            <person name="Kuo A."/>
            <person name="Kohler A."/>
            <person name="Costa M.D."/>
            <person name="Nagy L.G."/>
            <person name="Floudas D."/>
            <person name="Copeland A."/>
            <person name="Barry K.W."/>
            <person name="Cichocki N."/>
            <person name="Veneault-Fourrey C."/>
            <person name="LaButti K."/>
            <person name="Lindquist E.A."/>
            <person name="Lipzen A."/>
            <person name="Lundell T."/>
            <person name="Morin E."/>
            <person name="Murat C."/>
            <person name="Sun H."/>
            <person name="Tunlid A."/>
            <person name="Henrissat B."/>
            <person name="Grigoriev I.V."/>
            <person name="Hibbett D.S."/>
            <person name="Martin F."/>
            <person name="Nordberg H.P."/>
            <person name="Cantor M.N."/>
            <person name="Hua S.X."/>
        </authorList>
    </citation>
    <scope>NUCLEOTIDE SEQUENCE [LARGE SCALE GENOMIC DNA]</scope>
    <source>
        <strain evidence="1 2">441</strain>
    </source>
</reference>
<protein>
    <submittedName>
        <fullName evidence="1">Uncharacterized protein</fullName>
    </submittedName>
</protein>